<dbReference type="EMBL" id="MFEO01000035">
    <property type="protein sequence ID" value="OGE88238.1"/>
    <property type="molecule type" value="Genomic_DNA"/>
</dbReference>
<proteinExistence type="predicted"/>
<accession>A0A1F5PEB0</accession>
<comment type="caution">
    <text evidence="1">The sequence shown here is derived from an EMBL/GenBank/DDBJ whole genome shotgun (WGS) entry which is preliminary data.</text>
</comment>
<evidence type="ECO:0000313" key="2">
    <source>
        <dbReference type="Proteomes" id="UP000178377"/>
    </source>
</evidence>
<organism evidence="1 2">
    <name type="scientific">Candidatus Doudnabacteria bacterium RIFCSPHIGHO2_01_FULL_50_11</name>
    <dbReference type="NCBI Taxonomy" id="1817828"/>
    <lineage>
        <taxon>Bacteria</taxon>
        <taxon>Candidatus Doudnaibacteriota</taxon>
    </lineage>
</organism>
<name>A0A1F5PEB0_9BACT</name>
<protein>
    <submittedName>
        <fullName evidence="1">Uncharacterized protein</fullName>
    </submittedName>
</protein>
<gene>
    <name evidence="1" type="ORF">A2722_01635</name>
</gene>
<dbReference type="AlphaFoldDB" id="A0A1F5PEB0"/>
<sequence length="79" mass="8650">MYRLQEVRNALEEHPELCGDNTPAEILQVIKEQGGMNKEGTLVMSGGIQAVLGDAKSSQFFDVMEGKPLHPAEQTELHG</sequence>
<reference evidence="1 2" key="1">
    <citation type="journal article" date="2016" name="Nat. Commun.">
        <title>Thousands of microbial genomes shed light on interconnected biogeochemical processes in an aquifer system.</title>
        <authorList>
            <person name="Anantharaman K."/>
            <person name="Brown C.T."/>
            <person name="Hug L.A."/>
            <person name="Sharon I."/>
            <person name="Castelle C.J."/>
            <person name="Probst A.J."/>
            <person name="Thomas B.C."/>
            <person name="Singh A."/>
            <person name="Wilkins M.J."/>
            <person name="Karaoz U."/>
            <person name="Brodie E.L."/>
            <person name="Williams K.H."/>
            <person name="Hubbard S.S."/>
            <person name="Banfield J.F."/>
        </authorList>
    </citation>
    <scope>NUCLEOTIDE SEQUENCE [LARGE SCALE GENOMIC DNA]</scope>
</reference>
<dbReference type="Proteomes" id="UP000178377">
    <property type="component" value="Unassembled WGS sequence"/>
</dbReference>
<evidence type="ECO:0000313" key="1">
    <source>
        <dbReference type="EMBL" id="OGE88238.1"/>
    </source>
</evidence>